<dbReference type="EMBL" id="JBHUMQ010000053">
    <property type="protein sequence ID" value="MFD2695783.1"/>
    <property type="molecule type" value="Genomic_DNA"/>
</dbReference>
<organism evidence="1 2">
    <name type="scientific">Sporolactobacillus shoreicorticis</name>
    <dbReference type="NCBI Taxonomy" id="1923877"/>
    <lineage>
        <taxon>Bacteria</taxon>
        <taxon>Bacillati</taxon>
        <taxon>Bacillota</taxon>
        <taxon>Bacilli</taxon>
        <taxon>Bacillales</taxon>
        <taxon>Sporolactobacillaceae</taxon>
        <taxon>Sporolactobacillus</taxon>
    </lineage>
</organism>
<reference evidence="2" key="1">
    <citation type="journal article" date="2019" name="Int. J. Syst. Evol. Microbiol.">
        <title>The Global Catalogue of Microorganisms (GCM) 10K type strain sequencing project: providing services to taxonomists for standard genome sequencing and annotation.</title>
        <authorList>
            <consortium name="The Broad Institute Genomics Platform"/>
            <consortium name="The Broad Institute Genome Sequencing Center for Infectious Disease"/>
            <person name="Wu L."/>
            <person name="Ma J."/>
        </authorList>
    </citation>
    <scope>NUCLEOTIDE SEQUENCE [LARGE SCALE GENOMIC DNA]</scope>
    <source>
        <strain evidence="2">TISTR 2466</strain>
    </source>
</reference>
<name>A0ABW5S8K1_9BACL</name>
<comment type="caution">
    <text evidence="1">The sequence shown here is derived from an EMBL/GenBank/DDBJ whole genome shotgun (WGS) entry which is preliminary data.</text>
</comment>
<accession>A0ABW5S8K1</accession>
<gene>
    <name evidence="1" type="ORF">ACFSUE_19450</name>
</gene>
<feature type="non-terminal residue" evidence="1">
    <location>
        <position position="104"/>
    </location>
</feature>
<evidence type="ECO:0000313" key="2">
    <source>
        <dbReference type="Proteomes" id="UP001597399"/>
    </source>
</evidence>
<evidence type="ECO:0000313" key="1">
    <source>
        <dbReference type="EMBL" id="MFD2695783.1"/>
    </source>
</evidence>
<sequence>MRTQEVMEKALHYEYAGAVGRLFDRAYKEVSDPDNPLPLDIQKKLALYHVKYMPAMKKNKELTYEELLNKFRVFDLIHFYLEQFTPREFMQVFPIDKTYDGEKY</sequence>
<protein>
    <submittedName>
        <fullName evidence="1">Uncharacterized protein</fullName>
    </submittedName>
</protein>
<dbReference type="Proteomes" id="UP001597399">
    <property type="component" value="Unassembled WGS sequence"/>
</dbReference>
<proteinExistence type="predicted"/>
<keyword evidence="2" id="KW-1185">Reference proteome</keyword>